<dbReference type="AlphaFoldDB" id="A0A644V787"/>
<accession>A0A644V787</accession>
<dbReference type="PANTHER" id="PTHR35809:SF1">
    <property type="entry name" value="ARCHAETIDYLSERINE DECARBOXYLASE PROENZYME-RELATED"/>
    <property type="match status" value="1"/>
</dbReference>
<keyword evidence="9" id="KW-1208">Phospholipid metabolism</keyword>
<keyword evidence="10" id="KW-0670">Pyruvate</keyword>
<keyword evidence="3" id="KW-0210">Decarboxylase</keyword>
<evidence type="ECO:0000256" key="4">
    <source>
        <dbReference type="ARBA" id="ARBA00023098"/>
    </source>
</evidence>
<keyword evidence="11" id="KW-1133">Transmembrane helix</keyword>
<evidence type="ECO:0000256" key="8">
    <source>
        <dbReference type="ARBA" id="ARBA00023239"/>
    </source>
</evidence>
<keyword evidence="6" id="KW-0865">Zymogen</keyword>
<organism evidence="12">
    <name type="scientific">bioreactor metagenome</name>
    <dbReference type="NCBI Taxonomy" id="1076179"/>
    <lineage>
        <taxon>unclassified sequences</taxon>
        <taxon>metagenomes</taxon>
        <taxon>ecological metagenomes</taxon>
    </lineage>
</organism>
<reference evidence="12" key="1">
    <citation type="submission" date="2019-08" db="EMBL/GenBank/DDBJ databases">
        <authorList>
            <person name="Kucharzyk K."/>
            <person name="Murdoch R.W."/>
            <person name="Higgins S."/>
            <person name="Loffler F."/>
        </authorList>
    </citation>
    <scope>NUCLEOTIDE SEQUENCE</scope>
</reference>
<keyword evidence="8 12" id="KW-0456">Lyase</keyword>
<keyword evidence="1" id="KW-1003">Cell membrane</keyword>
<comment type="caution">
    <text evidence="12">The sequence shown here is derived from an EMBL/GenBank/DDBJ whole genome shotgun (WGS) entry which is preliminary data.</text>
</comment>
<evidence type="ECO:0000256" key="2">
    <source>
        <dbReference type="ARBA" id="ARBA00022516"/>
    </source>
</evidence>
<name>A0A644V787_9ZZZZ</name>
<dbReference type="GO" id="GO:0008654">
    <property type="term" value="P:phospholipid biosynthetic process"/>
    <property type="evidence" value="ECO:0007669"/>
    <property type="project" value="UniProtKB-KW"/>
</dbReference>
<evidence type="ECO:0000256" key="1">
    <source>
        <dbReference type="ARBA" id="ARBA00022475"/>
    </source>
</evidence>
<keyword evidence="2" id="KW-0444">Lipid biosynthesis</keyword>
<evidence type="ECO:0000256" key="10">
    <source>
        <dbReference type="ARBA" id="ARBA00023317"/>
    </source>
</evidence>
<keyword evidence="5 11" id="KW-0472">Membrane</keyword>
<protein>
    <submittedName>
        <fullName evidence="12">Phosphatidylserine decarboxylase proenzyme</fullName>
        <ecNumber evidence="12">4.1.1.65</ecNumber>
    </submittedName>
</protein>
<keyword evidence="4" id="KW-0443">Lipid metabolism</keyword>
<dbReference type="PANTHER" id="PTHR35809">
    <property type="entry name" value="ARCHAETIDYLSERINE DECARBOXYLASE PROENZYME-RELATED"/>
    <property type="match status" value="1"/>
</dbReference>
<evidence type="ECO:0000256" key="3">
    <source>
        <dbReference type="ARBA" id="ARBA00022793"/>
    </source>
</evidence>
<dbReference type="InterPro" id="IPR003817">
    <property type="entry name" value="PS_Dcarbxylase"/>
</dbReference>
<dbReference type="GO" id="GO:0004609">
    <property type="term" value="F:phosphatidylserine decarboxylase activity"/>
    <property type="evidence" value="ECO:0007669"/>
    <property type="project" value="UniProtKB-EC"/>
</dbReference>
<keyword evidence="7" id="KW-0594">Phospholipid biosynthesis</keyword>
<evidence type="ECO:0000256" key="7">
    <source>
        <dbReference type="ARBA" id="ARBA00023209"/>
    </source>
</evidence>
<evidence type="ECO:0000256" key="6">
    <source>
        <dbReference type="ARBA" id="ARBA00023145"/>
    </source>
</evidence>
<gene>
    <name evidence="12" type="primary">psd_11</name>
    <name evidence="12" type="ORF">SDC9_33211</name>
</gene>
<proteinExistence type="predicted"/>
<dbReference type="EC" id="4.1.1.65" evidence="12"/>
<sequence length="205" mass="22676">MFKKVIYSILILSTGAILFISYFNRTPERVIPVGQTIVSPANGRVIGIENINSPEIVFFKDDVKNVLSLNDIKPPYTIIVIEMNLKNIHAQRAPIDGEIIYQEHFSGAHKNALTSENLTQLANVNEKNLIVIKNEDISVGVIQVAGLAARRIKSFVNINENIEKGDIYGKILLGSQVVLILPQNLELNVSLGEILIDGESVIAKY</sequence>
<dbReference type="EMBL" id="VSSQ01000235">
    <property type="protein sequence ID" value="MPL87216.1"/>
    <property type="molecule type" value="Genomic_DNA"/>
</dbReference>
<feature type="transmembrane region" description="Helical" evidence="11">
    <location>
        <begin position="6"/>
        <end position="23"/>
    </location>
</feature>
<evidence type="ECO:0000256" key="9">
    <source>
        <dbReference type="ARBA" id="ARBA00023264"/>
    </source>
</evidence>
<evidence type="ECO:0000256" key="5">
    <source>
        <dbReference type="ARBA" id="ARBA00023136"/>
    </source>
</evidence>
<evidence type="ECO:0000313" key="12">
    <source>
        <dbReference type="EMBL" id="MPL87216.1"/>
    </source>
</evidence>
<evidence type="ECO:0000256" key="11">
    <source>
        <dbReference type="SAM" id="Phobius"/>
    </source>
</evidence>
<dbReference type="InterPro" id="IPR033175">
    <property type="entry name" value="PSD-A"/>
</dbReference>
<dbReference type="Pfam" id="PF02666">
    <property type="entry name" value="PS_Dcarbxylase"/>
    <property type="match status" value="1"/>
</dbReference>
<keyword evidence="11" id="KW-0812">Transmembrane</keyword>